<evidence type="ECO:0000313" key="1">
    <source>
        <dbReference type="EMBL" id="PWN49317.1"/>
    </source>
</evidence>
<reference evidence="1 2" key="1">
    <citation type="journal article" date="2018" name="Mol. Biol. Evol.">
        <title>Broad Genomic Sampling Reveals a Smut Pathogenic Ancestry of the Fungal Clade Ustilaginomycotina.</title>
        <authorList>
            <person name="Kijpornyongpan T."/>
            <person name="Mondo S.J."/>
            <person name="Barry K."/>
            <person name="Sandor L."/>
            <person name="Lee J."/>
            <person name="Lipzen A."/>
            <person name="Pangilinan J."/>
            <person name="LaButti K."/>
            <person name="Hainaut M."/>
            <person name="Henrissat B."/>
            <person name="Grigoriev I.V."/>
            <person name="Spatafora J.W."/>
            <person name="Aime M.C."/>
        </authorList>
    </citation>
    <scope>NUCLEOTIDE SEQUENCE [LARGE SCALE GENOMIC DNA]</scope>
    <source>
        <strain evidence="1 2">SA 807</strain>
    </source>
</reference>
<dbReference type="Proteomes" id="UP000245626">
    <property type="component" value="Unassembled WGS sequence"/>
</dbReference>
<protein>
    <submittedName>
        <fullName evidence="1">Osmotin, thaumatin-like protein</fullName>
    </submittedName>
</protein>
<keyword evidence="2" id="KW-1185">Reference proteome</keyword>
<accession>A0ACD0NU77</accession>
<organism evidence="1 2">
    <name type="scientific">Violaceomyces palustris</name>
    <dbReference type="NCBI Taxonomy" id="1673888"/>
    <lineage>
        <taxon>Eukaryota</taxon>
        <taxon>Fungi</taxon>
        <taxon>Dikarya</taxon>
        <taxon>Basidiomycota</taxon>
        <taxon>Ustilaginomycotina</taxon>
        <taxon>Ustilaginomycetes</taxon>
        <taxon>Violaceomycetales</taxon>
        <taxon>Violaceomycetaceae</taxon>
        <taxon>Violaceomyces</taxon>
    </lineage>
</organism>
<proteinExistence type="predicted"/>
<gene>
    <name evidence="1" type="ORF">IE53DRAFT_369870</name>
</gene>
<evidence type="ECO:0000313" key="2">
    <source>
        <dbReference type="Proteomes" id="UP000245626"/>
    </source>
</evidence>
<name>A0ACD0NU77_9BASI</name>
<sequence>MIKLTKSSILAAIAMAIALPQVSANSNTIRNLCTHPVWVHEFPTEKVYRLDAGQSGNYFLAEGPGVAFNFYTGCQDNTAVVCRTGGTRTDSGQTPFMRAEASWDQNGVNLGYNISPLYGYNMSIKMWTGDTNSAMVCNIQVACPVYGPDMSCYSPCCDKAEGCLGTNNCKDDGNIAHGARGTYTGFYQEVCPDAYSFPDDGWNAGGRIVYLSGQSKDLFIDLCTSDKSTNRQTPKTSRK</sequence>
<dbReference type="EMBL" id="KZ820068">
    <property type="protein sequence ID" value="PWN49317.1"/>
    <property type="molecule type" value="Genomic_DNA"/>
</dbReference>